<name>A0ABX8QW00_9ACTN</name>
<proteinExistence type="predicted"/>
<evidence type="ECO:0000256" key="1">
    <source>
        <dbReference type="SAM" id="SignalP"/>
    </source>
</evidence>
<dbReference type="Proteomes" id="UP001049518">
    <property type="component" value="Chromosome"/>
</dbReference>
<dbReference type="EMBL" id="CP059572">
    <property type="protein sequence ID" value="QXJ21627.1"/>
    <property type="molecule type" value="Genomic_DNA"/>
</dbReference>
<feature type="chain" id="PRO_5045777249" evidence="1">
    <location>
        <begin position="29"/>
        <end position="154"/>
    </location>
</feature>
<gene>
    <name evidence="2" type="ORF">AGRA3207_002499</name>
</gene>
<protein>
    <submittedName>
        <fullName evidence="2">Uncharacterized protein</fullName>
    </submittedName>
</protein>
<feature type="signal peptide" evidence="1">
    <location>
        <begin position="1"/>
        <end position="28"/>
    </location>
</feature>
<evidence type="ECO:0000313" key="2">
    <source>
        <dbReference type="EMBL" id="QXJ21627.1"/>
    </source>
</evidence>
<accession>A0ABX8QW00</accession>
<sequence>MLVRRILFVSLAALAAGIGVVPAGSALADEVITSSFDTMEPRPGTTVNLKVTFKNPETYDVMFTFLTVNMTYDTITDGTKFKKGECTGEIVDCDHYTTPIPPGATRTLTMPIQIEADSPCGTNINLGFFFYNYRESAAGAFDLVAYSPVATVIC</sequence>
<keyword evidence="1" id="KW-0732">Signal</keyword>
<evidence type="ECO:0000313" key="3">
    <source>
        <dbReference type="Proteomes" id="UP001049518"/>
    </source>
</evidence>
<dbReference type="RefSeq" id="WP_231334791.1">
    <property type="nucleotide sequence ID" value="NZ_CP059572.1"/>
</dbReference>
<organism evidence="2 3">
    <name type="scientific">Actinomadura graeca</name>
    <dbReference type="NCBI Taxonomy" id="2750812"/>
    <lineage>
        <taxon>Bacteria</taxon>
        <taxon>Bacillati</taxon>
        <taxon>Actinomycetota</taxon>
        <taxon>Actinomycetes</taxon>
        <taxon>Streptosporangiales</taxon>
        <taxon>Thermomonosporaceae</taxon>
        <taxon>Actinomadura</taxon>
    </lineage>
</organism>
<reference evidence="2" key="1">
    <citation type="submission" date="2020-07" db="EMBL/GenBank/DDBJ databases">
        <authorList>
            <person name="Tarantini F.S."/>
            <person name="Hong K.W."/>
            <person name="Chan K.G."/>
        </authorList>
    </citation>
    <scope>NUCLEOTIDE SEQUENCE</scope>
    <source>
        <strain evidence="2">32-07</strain>
    </source>
</reference>
<keyword evidence="3" id="KW-1185">Reference proteome</keyword>